<dbReference type="InterPro" id="IPR058245">
    <property type="entry name" value="NreC/VraR/RcsB-like_REC"/>
</dbReference>
<accession>A0A3P1SH11</accession>
<dbReference type="CDD" id="cd06170">
    <property type="entry name" value="LuxR_C_like"/>
    <property type="match status" value="1"/>
</dbReference>
<dbReference type="InterPro" id="IPR011006">
    <property type="entry name" value="CheY-like_superfamily"/>
</dbReference>
<sequence length="240" mass="25734">MWPWNSASTLAAGVKLVSESISEAEPIRVLLVDDHQLLRRGLLMLFGTVPGIEVVAQAAHGAEALAVLRSTPVDVIVSDAKMPVMDGIELVRCCAQEFPHIPVLVLTTFDEPHLIRGALEQGAAGFLLKDASIDTLSQAVRAVAQGGLVIDPQVARLALRGDDEAEKGDSSVLSRLTPTEREVAFLVSEGLSNQAIAQRMVLAEGTVKNHVSSLLRKCDASDRTALALGLYKAFHEVEER</sequence>
<dbReference type="InterPro" id="IPR016032">
    <property type="entry name" value="Sig_transdc_resp-reg_C-effctor"/>
</dbReference>
<dbReference type="Pfam" id="PF00072">
    <property type="entry name" value="Response_reg"/>
    <property type="match status" value="1"/>
</dbReference>
<gene>
    <name evidence="6" type="ORF">EII11_04930</name>
</gene>
<dbReference type="Proteomes" id="UP000280444">
    <property type="component" value="Unassembled WGS sequence"/>
</dbReference>
<dbReference type="PROSITE" id="PS00622">
    <property type="entry name" value="HTH_LUXR_1"/>
    <property type="match status" value="1"/>
</dbReference>
<keyword evidence="2 6" id="KW-0238">DNA-binding</keyword>
<dbReference type="CDD" id="cd17535">
    <property type="entry name" value="REC_NarL-like"/>
    <property type="match status" value="1"/>
</dbReference>
<dbReference type="GO" id="GO:0006355">
    <property type="term" value="P:regulation of DNA-templated transcription"/>
    <property type="evidence" value="ECO:0007669"/>
    <property type="project" value="InterPro"/>
</dbReference>
<feature type="modified residue" description="4-aspartylphosphate" evidence="3">
    <location>
        <position position="79"/>
    </location>
</feature>
<dbReference type="Gene3D" id="3.40.50.2300">
    <property type="match status" value="1"/>
</dbReference>
<dbReference type="SMART" id="SM00421">
    <property type="entry name" value="HTH_LUXR"/>
    <property type="match status" value="1"/>
</dbReference>
<evidence type="ECO:0000259" key="4">
    <source>
        <dbReference type="PROSITE" id="PS50043"/>
    </source>
</evidence>
<dbReference type="GO" id="GO:0000160">
    <property type="term" value="P:phosphorelay signal transduction system"/>
    <property type="evidence" value="ECO:0007669"/>
    <property type="project" value="InterPro"/>
</dbReference>
<name>A0A3P1SH11_9ACTO</name>
<dbReference type="PANTHER" id="PTHR43214">
    <property type="entry name" value="TWO-COMPONENT RESPONSE REGULATOR"/>
    <property type="match status" value="1"/>
</dbReference>
<evidence type="ECO:0000313" key="7">
    <source>
        <dbReference type="Proteomes" id="UP000280444"/>
    </source>
</evidence>
<dbReference type="PROSITE" id="PS50110">
    <property type="entry name" value="RESPONSE_REGULATORY"/>
    <property type="match status" value="1"/>
</dbReference>
<dbReference type="SUPFAM" id="SSF46894">
    <property type="entry name" value="C-terminal effector domain of the bipartite response regulators"/>
    <property type="match status" value="1"/>
</dbReference>
<evidence type="ECO:0000313" key="6">
    <source>
        <dbReference type="EMBL" id="RRC95612.1"/>
    </source>
</evidence>
<dbReference type="AlphaFoldDB" id="A0A3P1SH11"/>
<dbReference type="InterPro" id="IPR001789">
    <property type="entry name" value="Sig_transdc_resp-reg_receiver"/>
</dbReference>
<dbReference type="InterPro" id="IPR000792">
    <property type="entry name" value="Tscrpt_reg_LuxR_C"/>
</dbReference>
<evidence type="ECO:0000256" key="1">
    <source>
        <dbReference type="ARBA" id="ARBA00022553"/>
    </source>
</evidence>
<dbReference type="EMBL" id="RQZF01000003">
    <property type="protein sequence ID" value="RRC95612.1"/>
    <property type="molecule type" value="Genomic_DNA"/>
</dbReference>
<evidence type="ECO:0000259" key="5">
    <source>
        <dbReference type="PROSITE" id="PS50110"/>
    </source>
</evidence>
<protein>
    <submittedName>
        <fullName evidence="6">DNA-binding response regulator</fullName>
    </submittedName>
</protein>
<feature type="domain" description="HTH luxR-type" evidence="4">
    <location>
        <begin position="169"/>
        <end position="234"/>
    </location>
</feature>
<dbReference type="PROSITE" id="PS50043">
    <property type="entry name" value="HTH_LUXR_2"/>
    <property type="match status" value="1"/>
</dbReference>
<dbReference type="InterPro" id="IPR039420">
    <property type="entry name" value="WalR-like"/>
</dbReference>
<reference evidence="6 7" key="1">
    <citation type="submission" date="2018-11" db="EMBL/GenBank/DDBJ databases">
        <title>Genomes From Bacteria Associated with the Canine Oral Cavity: a Test Case for Automated Genome-Based Taxonomic Assignment.</title>
        <authorList>
            <person name="Coil D.A."/>
            <person name="Jospin G."/>
            <person name="Darling A.E."/>
            <person name="Wallis C."/>
            <person name="Davis I.J."/>
            <person name="Harris S."/>
            <person name="Eisen J.A."/>
            <person name="Holcombe L.J."/>
            <person name="O'Flynn C."/>
        </authorList>
    </citation>
    <scope>NUCLEOTIDE SEQUENCE [LARGE SCALE GENOMIC DNA]</scope>
    <source>
        <strain evidence="6 7">OH770</strain>
    </source>
</reference>
<dbReference type="GO" id="GO:0003677">
    <property type="term" value="F:DNA binding"/>
    <property type="evidence" value="ECO:0007669"/>
    <property type="project" value="UniProtKB-KW"/>
</dbReference>
<proteinExistence type="predicted"/>
<evidence type="ECO:0000256" key="3">
    <source>
        <dbReference type="PROSITE-ProRule" id="PRU00169"/>
    </source>
</evidence>
<comment type="caution">
    <text evidence="6">The sequence shown here is derived from an EMBL/GenBank/DDBJ whole genome shotgun (WGS) entry which is preliminary data.</text>
</comment>
<dbReference type="Pfam" id="PF00196">
    <property type="entry name" value="GerE"/>
    <property type="match status" value="1"/>
</dbReference>
<feature type="domain" description="Response regulatory" evidence="5">
    <location>
        <begin position="28"/>
        <end position="144"/>
    </location>
</feature>
<keyword evidence="7" id="KW-1185">Reference proteome</keyword>
<organism evidence="6 7">
    <name type="scientific">Schaalia canis</name>
    <dbReference type="NCBI Taxonomy" id="100469"/>
    <lineage>
        <taxon>Bacteria</taxon>
        <taxon>Bacillati</taxon>
        <taxon>Actinomycetota</taxon>
        <taxon>Actinomycetes</taxon>
        <taxon>Actinomycetales</taxon>
        <taxon>Actinomycetaceae</taxon>
        <taxon>Schaalia</taxon>
    </lineage>
</organism>
<dbReference type="SMART" id="SM00448">
    <property type="entry name" value="REC"/>
    <property type="match status" value="1"/>
</dbReference>
<evidence type="ECO:0000256" key="2">
    <source>
        <dbReference type="ARBA" id="ARBA00023125"/>
    </source>
</evidence>
<dbReference type="SUPFAM" id="SSF52172">
    <property type="entry name" value="CheY-like"/>
    <property type="match status" value="1"/>
</dbReference>
<dbReference type="OrthoDB" id="9808843at2"/>
<keyword evidence="1 3" id="KW-0597">Phosphoprotein</keyword>
<dbReference type="PRINTS" id="PR00038">
    <property type="entry name" value="HTHLUXR"/>
</dbReference>